<proteinExistence type="predicted"/>
<sequence length="279" mass="33156">FFFGIKTKFYTKIFHNNNMSLEDILEPDFVYEDFHAGYLDGDVNRRIYRINNPPKRELTTKLSEFFMKAFHVFIYKSGLVNESKFILQKYSGAVSVPVCTVECLSEYLRYCIYFIMKIFKRRELRALGILFISKSTNKRKGSYEIILKKPSYKFKRIFGIHRPNENLKRKGLPKFVKSILEPTMEAFYNGMIPKIKRGNDEEILIKCYVKRRQGRKHHLGPNLHIDYQLLKIKKKKRQHKKNGTLPLISQLCDPIQSQYLDMTFIFREFDNTPADDSFL</sequence>
<dbReference type="AlphaFoldDB" id="A0AAF5CSU0"/>
<dbReference type="WBParaSite" id="TCONS_00001232.p1">
    <property type="protein sequence ID" value="TCONS_00001232.p1"/>
    <property type="gene ID" value="XLOC_001144"/>
</dbReference>
<evidence type="ECO:0000313" key="1">
    <source>
        <dbReference type="Proteomes" id="UP000035681"/>
    </source>
</evidence>
<evidence type="ECO:0000313" key="2">
    <source>
        <dbReference type="WBParaSite" id="TCONS_00001232.p1"/>
    </source>
</evidence>
<protein>
    <submittedName>
        <fullName evidence="2">Uncharacterized protein</fullName>
    </submittedName>
</protein>
<dbReference type="Proteomes" id="UP000035681">
    <property type="component" value="Unplaced"/>
</dbReference>
<reference evidence="2" key="1">
    <citation type="submission" date="2024-02" db="UniProtKB">
        <authorList>
            <consortium name="WormBaseParasite"/>
        </authorList>
    </citation>
    <scope>IDENTIFICATION</scope>
</reference>
<keyword evidence="1" id="KW-1185">Reference proteome</keyword>
<accession>A0AAF5CSU0</accession>
<organism evidence="1 2">
    <name type="scientific">Strongyloides stercoralis</name>
    <name type="common">Threadworm</name>
    <dbReference type="NCBI Taxonomy" id="6248"/>
    <lineage>
        <taxon>Eukaryota</taxon>
        <taxon>Metazoa</taxon>
        <taxon>Ecdysozoa</taxon>
        <taxon>Nematoda</taxon>
        <taxon>Chromadorea</taxon>
        <taxon>Rhabditida</taxon>
        <taxon>Tylenchina</taxon>
        <taxon>Panagrolaimomorpha</taxon>
        <taxon>Strongyloidoidea</taxon>
        <taxon>Strongyloididae</taxon>
        <taxon>Strongyloides</taxon>
    </lineage>
</organism>
<name>A0AAF5CSU0_STRER</name>